<dbReference type="PROSITE" id="PS50088">
    <property type="entry name" value="ANK_REPEAT"/>
    <property type="match status" value="7"/>
</dbReference>
<reference evidence="4" key="1">
    <citation type="submission" date="2015-11" db="EMBL/GenBank/DDBJ databases">
        <title>De novo transcriptome assembly of four potential Pierce s Disease insect vectors from Arizona vineyards.</title>
        <authorList>
            <person name="Tassone E.E."/>
        </authorList>
    </citation>
    <scope>NUCLEOTIDE SEQUENCE</scope>
</reference>
<dbReference type="EMBL" id="GECU01008928">
    <property type="protein sequence ID" value="JAS98778.1"/>
    <property type="molecule type" value="Transcribed_RNA"/>
</dbReference>
<evidence type="ECO:0000256" key="3">
    <source>
        <dbReference type="PROSITE-ProRule" id="PRU00023"/>
    </source>
</evidence>
<dbReference type="PANTHER" id="PTHR24180">
    <property type="entry name" value="CYCLIN-DEPENDENT KINASE INHIBITOR 2C-RELATED"/>
    <property type="match status" value="1"/>
</dbReference>
<evidence type="ECO:0000313" key="4">
    <source>
        <dbReference type="EMBL" id="JAS98778.1"/>
    </source>
</evidence>
<evidence type="ECO:0000256" key="2">
    <source>
        <dbReference type="ARBA" id="ARBA00023043"/>
    </source>
</evidence>
<proteinExistence type="predicted"/>
<keyword evidence="2 3" id="KW-0040">ANK repeat</keyword>
<dbReference type="InterPro" id="IPR051637">
    <property type="entry name" value="Ank_repeat_dom-contain_49"/>
</dbReference>
<organism evidence="4">
    <name type="scientific">Homalodisca liturata</name>
    <dbReference type="NCBI Taxonomy" id="320908"/>
    <lineage>
        <taxon>Eukaryota</taxon>
        <taxon>Metazoa</taxon>
        <taxon>Ecdysozoa</taxon>
        <taxon>Arthropoda</taxon>
        <taxon>Hexapoda</taxon>
        <taxon>Insecta</taxon>
        <taxon>Pterygota</taxon>
        <taxon>Neoptera</taxon>
        <taxon>Paraneoptera</taxon>
        <taxon>Hemiptera</taxon>
        <taxon>Auchenorrhyncha</taxon>
        <taxon>Membracoidea</taxon>
        <taxon>Cicadellidae</taxon>
        <taxon>Cicadellinae</taxon>
        <taxon>Proconiini</taxon>
        <taxon>Homalodisca</taxon>
    </lineage>
</organism>
<dbReference type="PANTHER" id="PTHR24180:SF45">
    <property type="entry name" value="POLY [ADP-RIBOSE] POLYMERASE TANKYRASE"/>
    <property type="match status" value="1"/>
</dbReference>
<dbReference type="InterPro" id="IPR002110">
    <property type="entry name" value="Ankyrin_rpt"/>
</dbReference>
<evidence type="ECO:0000256" key="1">
    <source>
        <dbReference type="ARBA" id="ARBA00022737"/>
    </source>
</evidence>
<dbReference type="PRINTS" id="PR01415">
    <property type="entry name" value="ANKYRIN"/>
</dbReference>
<feature type="repeat" description="ANK" evidence="3">
    <location>
        <begin position="218"/>
        <end position="250"/>
    </location>
</feature>
<name>A0A1B6JHW6_9HEMI</name>
<dbReference type="SUPFAM" id="SSF48403">
    <property type="entry name" value="Ankyrin repeat"/>
    <property type="match status" value="1"/>
</dbReference>
<dbReference type="AlphaFoldDB" id="A0A1B6JHW6"/>
<feature type="repeat" description="ANK" evidence="3">
    <location>
        <begin position="85"/>
        <end position="117"/>
    </location>
</feature>
<dbReference type="Gene3D" id="1.25.40.20">
    <property type="entry name" value="Ankyrin repeat-containing domain"/>
    <property type="match status" value="3"/>
</dbReference>
<keyword evidence="1" id="KW-0677">Repeat</keyword>
<dbReference type="Pfam" id="PF12796">
    <property type="entry name" value="Ank_2"/>
    <property type="match status" value="3"/>
</dbReference>
<feature type="repeat" description="ANK" evidence="3">
    <location>
        <begin position="20"/>
        <end position="52"/>
    </location>
</feature>
<feature type="repeat" description="ANK" evidence="3">
    <location>
        <begin position="151"/>
        <end position="183"/>
    </location>
</feature>
<feature type="repeat" description="ANK" evidence="3">
    <location>
        <begin position="118"/>
        <end position="150"/>
    </location>
</feature>
<feature type="repeat" description="ANK" evidence="3">
    <location>
        <begin position="53"/>
        <end position="85"/>
    </location>
</feature>
<dbReference type="SMART" id="SM00248">
    <property type="entry name" value="ANK"/>
    <property type="match status" value="7"/>
</dbReference>
<dbReference type="InterPro" id="IPR036770">
    <property type="entry name" value="Ankyrin_rpt-contain_sf"/>
</dbReference>
<gene>
    <name evidence="4" type="ORF">g.32838</name>
</gene>
<feature type="repeat" description="ANK" evidence="3">
    <location>
        <begin position="184"/>
        <end position="217"/>
    </location>
</feature>
<accession>A0A1B6JHW6</accession>
<sequence>MSVFKETRSQIMPFNIRSSKGRSLLHNAAIYSSIEELELLLNSGFDVNSKDVKGCTPLHFAVFVNFELGVDFLLNRGANVNSKCFGEAPLHIAAWKQRRSIFEKLIERGADVNCQNKNGLSVLHIATILGSLPFVDILFKKGVDVNIKDLKGNTPLHFAAKYGSIEIIKGLLTNKADIDSKNDRGQIALHRAAKFCPYRSAIKMLMIGGAEVNARDKEGRTPMHFAIDRPNGEIIKELLEWGGSLFIKDENGDQPLEWVSCTWVASHAFERNSMQLKCVGFNFDPITNFYGTKDNFCLLCKKEAKKMKLHRYGKDLLSDVFDKYGDPTYLANTTLKQAFEYDIELEYPVYGSLLRAIYGRAIKRAALLDIAQYSLTEFFPVEIVRHILSFLSDDDLQNVVNLVNCGLGIYHDKS</sequence>
<protein>
    <submittedName>
        <fullName evidence="4">Uncharacterized protein</fullName>
    </submittedName>
</protein>
<dbReference type="PROSITE" id="PS50297">
    <property type="entry name" value="ANK_REP_REGION"/>
    <property type="match status" value="7"/>
</dbReference>